<accession>A0A0E9VHD7</accession>
<reference evidence="1" key="1">
    <citation type="submission" date="2014-11" db="EMBL/GenBank/DDBJ databases">
        <authorList>
            <person name="Amaro Gonzalez C."/>
        </authorList>
    </citation>
    <scope>NUCLEOTIDE SEQUENCE</scope>
</reference>
<proteinExistence type="predicted"/>
<dbReference type="EMBL" id="GBXM01031161">
    <property type="protein sequence ID" value="JAH77416.1"/>
    <property type="molecule type" value="Transcribed_RNA"/>
</dbReference>
<organism evidence="1">
    <name type="scientific">Anguilla anguilla</name>
    <name type="common">European freshwater eel</name>
    <name type="synonym">Muraena anguilla</name>
    <dbReference type="NCBI Taxonomy" id="7936"/>
    <lineage>
        <taxon>Eukaryota</taxon>
        <taxon>Metazoa</taxon>
        <taxon>Chordata</taxon>
        <taxon>Craniata</taxon>
        <taxon>Vertebrata</taxon>
        <taxon>Euteleostomi</taxon>
        <taxon>Actinopterygii</taxon>
        <taxon>Neopterygii</taxon>
        <taxon>Teleostei</taxon>
        <taxon>Anguilliformes</taxon>
        <taxon>Anguillidae</taxon>
        <taxon>Anguilla</taxon>
    </lineage>
</organism>
<name>A0A0E9VHD7_ANGAN</name>
<dbReference type="AlphaFoldDB" id="A0A0E9VHD7"/>
<reference evidence="1" key="2">
    <citation type="journal article" date="2015" name="Fish Shellfish Immunol.">
        <title>Early steps in the European eel (Anguilla anguilla)-Vibrio vulnificus interaction in the gills: Role of the RtxA13 toxin.</title>
        <authorList>
            <person name="Callol A."/>
            <person name="Pajuelo D."/>
            <person name="Ebbesson L."/>
            <person name="Teles M."/>
            <person name="MacKenzie S."/>
            <person name="Amaro C."/>
        </authorList>
    </citation>
    <scope>NUCLEOTIDE SEQUENCE</scope>
</reference>
<evidence type="ECO:0000313" key="1">
    <source>
        <dbReference type="EMBL" id="JAH77416.1"/>
    </source>
</evidence>
<sequence>MNRQITTLVSESYIAIVQGFYCSCHPKEKQLPERPDEQNQKQNRYSQTKGMCSTFEPLPQTPSTALRTASCCWCCRCPAAHR</sequence>
<protein>
    <submittedName>
        <fullName evidence="1">Uncharacterized protein</fullName>
    </submittedName>
</protein>